<keyword evidence="2" id="KW-1185">Reference proteome</keyword>
<dbReference type="EMBL" id="BRLH01000001">
    <property type="protein sequence ID" value="GKX53955.1"/>
    <property type="molecule type" value="Genomic_DNA"/>
</dbReference>
<comment type="caution">
    <text evidence="1">The sequence shown here is derived from an EMBL/GenBank/DDBJ whole genome shotgun (WGS) entry which is preliminary data.</text>
</comment>
<sequence length="61" mass="7202">MNLLMDYMHLLKRKEKPACRHCGLVSDVRLHGKAKSGMTRYRCMACKKSFQLKYIYGAYKE</sequence>
<dbReference type="Proteomes" id="UP001058124">
    <property type="component" value="Unassembled WGS sequence"/>
</dbReference>
<reference evidence="1" key="1">
    <citation type="submission" date="2022-06" db="EMBL/GenBank/DDBJ databases">
        <title>Draft genome sequences of Leminorella grimontii str. JCM5902.</title>
        <authorList>
            <person name="Wakabayashi Y."/>
            <person name="Kojima K."/>
        </authorList>
    </citation>
    <scope>NUCLEOTIDE SEQUENCE</scope>
    <source>
        <strain evidence="1">JCM 5902</strain>
    </source>
</reference>
<dbReference type="AlphaFoldDB" id="A0AAV5MVT6"/>
<name>A0AAV5MVT6_9GAMM</name>
<evidence type="ECO:0000313" key="1">
    <source>
        <dbReference type="EMBL" id="GKX53955.1"/>
    </source>
</evidence>
<evidence type="ECO:0008006" key="3">
    <source>
        <dbReference type="Google" id="ProtNLM"/>
    </source>
</evidence>
<gene>
    <name evidence="1" type="ORF">SOASR030_00670</name>
</gene>
<organism evidence="1 2">
    <name type="scientific">Leminorella grimontii</name>
    <dbReference type="NCBI Taxonomy" id="82981"/>
    <lineage>
        <taxon>Bacteria</taxon>
        <taxon>Pseudomonadati</taxon>
        <taxon>Pseudomonadota</taxon>
        <taxon>Gammaproteobacteria</taxon>
        <taxon>Enterobacterales</taxon>
        <taxon>Budviciaceae</taxon>
        <taxon>Leminorella</taxon>
    </lineage>
</organism>
<accession>A0AAV5MVT6</accession>
<evidence type="ECO:0000313" key="2">
    <source>
        <dbReference type="Proteomes" id="UP001058124"/>
    </source>
</evidence>
<protein>
    <recommendedName>
        <fullName evidence="3">IS1 family transposase</fullName>
    </recommendedName>
</protein>
<proteinExistence type="predicted"/>